<feature type="region of interest" description="Disordered" evidence="1">
    <location>
        <begin position="41"/>
        <end position="78"/>
    </location>
</feature>
<dbReference type="EMBL" id="JAMTCK010000033">
    <property type="protein sequence ID" value="MCP2170430.1"/>
    <property type="molecule type" value="Genomic_DNA"/>
</dbReference>
<feature type="compositionally biased region" description="Polar residues" evidence="1">
    <location>
        <begin position="94"/>
        <end position="103"/>
    </location>
</feature>
<gene>
    <name evidence="2" type="ORF">LX83_007321</name>
</gene>
<name>A0AAE3GMU9_9PSEU</name>
<feature type="region of interest" description="Disordered" evidence="1">
    <location>
        <begin position="90"/>
        <end position="118"/>
    </location>
</feature>
<dbReference type="RefSeq" id="WP_253780775.1">
    <property type="nucleotide sequence ID" value="NZ_JAMTCK010000033.1"/>
</dbReference>
<comment type="caution">
    <text evidence="2">The sequence shown here is derived from an EMBL/GenBank/DDBJ whole genome shotgun (WGS) entry which is preliminary data.</text>
</comment>
<keyword evidence="3" id="KW-1185">Reference proteome</keyword>
<organism evidence="2 3">
    <name type="scientific">Goodfellowiella coeruleoviolacea</name>
    <dbReference type="NCBI Taxonomy" id="334858"/>
    <lineage>
        <taxon>Bacteria</taxon>
        <taxon>Bacillati</taxon>
        <taxon>Actinomycetota</taxon>
        <taxon>Actinomycetes</taxon>
        <taxon>Pseudonocardiales</taxon>
        <taxon>Pseudonocardiaceae</taxon>
        <taxon>Goodfellowiella</taxon>
    </lineage>
</organism>
<dbReference type="Proteomes" id="UP001206128">
    <property type="component" value="Unassembled WGS sequence"/>
</dbReference>
<protein>
    <submittedName>
        <fullName evidence="2">Uncharacterized protein</fullName>
    </submittedName>
</protein>
<evidence type="ECO:0000313" key="3">
    <source>
        <dbReference type="Proteomes" id="UP001206128"/>
    </source>
</evidence>
<accession>A0AAE3GMU9</accession>
<evidence type="ECO:0000256" key="1">
    <source>
        <dbReference type="SAM" id="MobiDB-lite"/>
    </source>
</evidence>
<feature type="compositionally biased region" description="Low complexity" evidence="1">
    <location>
        <begin position="66"/>
        <end position="78"/>
    </location>
</feature>
<sequence length="131" mass="14062">MVGFTPTRSTNREIRDVSLPDREPSTDGWNLHALRHSRLTHSGEDGLTGADLMNLSGHEDRAPRCATSSPPGTSASAAPGHVVACRASPFGGLSRTTPNQKVSYPNGAHANRRTPRSAPNLRINGLIKRFI</sequence>
<reference evidence="2" key="1">
    <citation type="submission" date="2022-06" db="EMBL/GenBank/DDBJ databases">
        <title>Genomic Encyclopedia of Archaeal and Bacterial Type Strains, Phase II (KMG-II): from individual species to whole genera.</title>
        <authorList>
            <person name="Goeker M."/>
        </authorList>
    </citation>
    <scope>NUCLEOTIDE SEQUENCE</scope>
    <source>
        <strain evidence="2">DSM 43935</strain>
    </source>
</reference>
<evidence type="ECO:0000313" key="2">
    <source>
        <dbReference type="EMBL" id="MCP2170430.1"/>
    </source>
</evidence>
<proteinExistence type="predicted"/>
<feature type="compositionally biased region" description="Basic and acidic residues" evidence="1">
    <location>
        <begin position="10"/>
        <end position="25"/>
    </location>
</feature>
<dbReference type="AlphaFoldDB" id="A0AAE3GMU9"/>
<feature type="region of interest" description="Disordered" evidence="1">
    <location>
        <begin position="1"/>
        <end position="29"/>
    </location>
</feature>